<dbReference type="Proteomes" id="UP000199512">
    <property type="component" value="Unassembled WGS sequence"/>
</dbReference>
<dbReference type="STRING" id="215200.SAMN05216454_1482"/>
<reference evidence="1 2" key="1">
    <citation type="submission" date="2016-10" db="EMBL/GenBank/DDBJ databases">
        <authorList>
            <person name="de Groot N.N."/>
        </authorList>
    </citation>
    <scope>NUCLEOTIDE SEQUENCE [LARGE SCALE GENOMIC DNA]</scope>
    <source>
        <strain evidence="1 2">Calf135</strain>
    </source>
</reference>
<dbReference type="AlphaFoldDB" id="A0A1H8KVP6"/>
<gene>
    <name evidence="1" type="ORF">SAMN05216454_1482</name>
</gene>
<accession>A0A1H8KVP6</accession>
<sequence>MRYQDFEDMRKKAILYDAYVRGRESAENFRALIEDLNKYEEEIGDSTKRYVGEVDGEPWMWIDPKDKKVKRVKKVSCAGGSASSIIANAELRESFL</sequence>
<keyword evidence="2" id="KW-1185">Reference proteome</keyword>
<name>A0A1H8KVP6_9FIRM</name>
<evidence type="ECO:0000313" key="1">
    <source>
        <dbReference type="EMBL" id="SEN96953.1"/>
    </source>
</evidence>
<dbReference type="RefSeq" id="WP_091976257.1">
    <property type="nucleotide sequence ID" value="NZ_CAUWDX010000012.1"/>
</dbReference>
<dbReference type="EMBL" id="FODF01000048">
    <property type="protein sequence ID" value="SEN96953.1"/>
    <property type="molecule type" value="Genomic_DNA"/>
</dbReference>
<proteinExistence type="predicted"/>
<evidence type="ECO:0000313" key="2">
    <source>
        <dbReference type="Proteomes" id="UP000199512"/>
    </source>
</evidence>
<organism evidence="1 2">
    <name type="scientific">Peptostreptococcus russellii</name>
    <dbReference type="NCBI Taxonomy" id="215200"/>
    <lineage>
        <taxon>Bacteria</taxon>
        <taxon>Bacillati</taxon>
        <taxon>Bacillota</taxon>
        <taxon>Clostridia</taxon>
        <taxon>Peptostreptococcales</taxon>
        <taxon>Peptostreptococcaceae</taxon>
        <taxon>Peptostreptococcus</taxon>
    </lineage>
</organism>
<protein>
    <submittedName>
        <fullName evidence="1">Uncharacterized protein</fullName>
    </submittedName>
</protein>